<proteinExistence type="predicted"/>
<reference evidence="2 3" key="1">
    <citation type="submission" date="2013-09" db="EMBL/GenBank/DDBJ databases">
        <title>Corchorus capsularis genome sequencing.</title>
        <authorList>
            <person name="Alam M."/>
            <person name="Haque M.S."/>
            <person name="Islam M.S."/>
            <person name="Emdad E.M."/>
            <person name="Islam M.M."/>
            <person name="Ahmed B."/>
            <person name="Halim A."/>
            <person name="Hossen Q.M.M."/>
            <person name="Hossain M.Z."/>
            <person name="Ahmed R."/>
            <person name="Khan M.M."/>
            <person name="Islam R."/>
            <person name="Rashid M.M."/>
            <person name="Khan S.A."/>
            <person name="Rahman M.S."/>
            <person name="Alam M."/>
        </authorList>
    </citation>
    <scope>NUCLEOTIDE SEQUENCE [LARGE SCALE GENOMIC DNA]</scope>
    <source>
        <strain evidence="3">cv. CVL-1</strain>
        <tissue evidence="2">Whole seedling</tissue>
    </source>
</reference>
<dbReference type="Proteomes" id="UP000188268">
    <property type="component" value="Unassembled WGS sequence"/>
</dbReference>
<evidence type="ECO:0000256" key="1">
    <source>
        <dbReference type="SAM" id="MobiDB-lite"/>
    </source>
</evidence>
<protein>
    <submittedName>
        <fullName evidence="2">Uncharacterized protein</fullName>
    </submittedName>
</protein>
<dbReference type="AlphaFoldDB" id="A0A1R3IUG9"/>
<comment type="caution">
    <text evidence="2">The sequence shown here is derived from an EMBL/GenBank/DDBJ whole genome shotgun (WGS) entry which is preliminary data.</text>
</comment>
<sequence>MALDYPANATRNRYSGPHLTSPVKIRKSTTDASKGATWSGWITWRYQSGTHTT</sequence>
<feature type="region of interest" description="Disordered" evidence="1">
    <location>
        <begin position="1"/>
        <end position="29"/>
    </location>
</feature>
<evidence type="ECO:0000313" key="2">
    <source>
        <dbReference type="EMBL" id="OMO86231.1"/>
    </source>
</evidence>
<evidence type="ECO:0000313" key="3">
    <source>
        <dbReference type="Proteomes" id="UP000188268"/>
    </source>
</evidence>
<keyword evidence="3" id="KW-1185">Reference proteome</keyword>
<accession>A0A1R3IUG9</accession>
<organism evidence="2 3">
    <name type="scientific">Corchorus capsularis</name>
    <name type="common">Jute</name>
    <dbReference type="NCBI Taxonomy" id="210143"/>
    <lineage>
        <taxon>Eukaryota</taxon>
        <taxon>Viridiplantae</taxon>
        <taxon>Streptophyta</taxon>
        <taxon>Embryophyta</taxon>
        <taxon>Tracheophyta</taxon>
        <taxon>Spermatophyta</taxon>
        <taxon>Magnoliopsida</taxon>
        <taxon>eudicotyledons</taxon>
        <taxon>Gunneridae</taxon>
        <taxon>Pentapetalae</taxon>
        <taxon>rosids</taxon>
        <taxon>malvids</taxon>
        <taxon>Malvales</taxon>
        <taxon>Malvaceae</taxon>
        <taxon>Grewioideae</taxon>
        <taxon>Apeibeae</taxon>
        <taxon>Corchorus</taxon>
    </lineage>
</organism>
<name>A0A1R3IUG9_COCAP</name>
<gene>
    <name evidence="2" type="ORF">CCACVL1_09698</name>
</gene>
<dbReference type="Gramene" id="OMO86231">
    <property type="protein sequence ID" value="OMO86231"/>
    <property type="gene ID" value="CCACVL1_09698"/>
</dbReference>
<dbReference type="EMBL" id="AWWV01009493">
    <property type="protein sequence ID" value="OMO86231.1"/>
    <property type="molecule type" value="Genomic_DNA"/>
</dbReference>